<dbReference type="AlphaFoldDB" id="A0AAX3X1E9"/>
<gene>
    <name evidence="5" type="ORF">QNH24_09655</name>
</gene>
<dbReference type="PANTHER" id="PTHR43085">
    <property type="entry name" value="HEXOKINASE FAMILY MEMBER"/>
    <property type="match status" value="1"/>
</dbReference>
<dbReference type="Pfam" id="PF00294">
    <property type="entry name" value="PfkB"/>
    <property type="match status" value="1"/>
</dbReference>
<dbReference type="InterPro" id="IPR050306">
    <property type="entry name" value="PfkB_Carbo_kinase"/>
</dbReference>
<evidence type="ECO:0000259" key="4">
    <source>
        <dbReference type="Pfam" id="PF00294"/>
    </source>
</evidence>
<evidence type="ECO:0000313" key="6">
    <source>
        <dbReference type="Proteomes" id="UP001178322"/>
    </source>
</evidence>
<sequence>MGKLYTIGELLIDFTPTEHDSLPTEVELFAKNAGGAPANVAAACAKLGQEAALLTQVGQDAFGDFLVNTVKQAGVDTNYIMQTNEGETSLAFVSLMKDGNREFLFYRRHAADLLYSKEQLPANLLTAKDILHFCSVNLVESPMKEAHIALIEQAHQAESLVSFDPNVRLPLWQDDKACRQTILEFIPKAHIVKLSEEELLFLTAIEDEEQAVQTLFQGKVQILIITRGAEGASLYARKLHVKVPADMVHTIDTTGAGDAFIGAVISIFLNQQITVGKLIDFCEQYAVPLLKFANHYAGASTEKHGAIASYLTKHELAFDYNTFF</sequence>
<dbReference type="EMBL" id="CP126101">
    <property type="protein sequence ID" value="WHY53474.1"/>
    <property type="molecule type" value="Genomic_DNA"/>
</dbReference>
<dbReference type="EC" id="2.7.1.-" evidence="5"/>
<dbReference type="PROSITE" id="PS00583">
    <property type="entry name" value="PFKB_KINASES_1"/>
    <property type="match status" value="1"/>
</dbReference>
<evidence type="ECO:0000256" key="1">
    <source>
        <dbReference type="ARBA" id="ARBA00010688"/>
    </source>
</evidence>
<dbReference type="InterPro" id="IPR011611">
    <property type="entry name" value="PfkB_dom"/>
</dbReference>
<dbReference type="Gene3D" id="3.40.1190.20">
    <property type="match status" value="1"/>
</dbReference>
<keyword evidence="3 5" id="KW-0418">Kinase</keyword>
<dbReference type="RefSeq" id="WP_283871812.1">
    <property type="nucleotide sequence ID" value="NZ_CP126101.1"/>
</dbReference>
<evidence type="ECO:0000256" key="3">
    <source>
        <dbReference type="ARBA" id="ARBA00022777"/>
    </source>
</evidence>
<accession>A0AAX3X1E9</accession>
<evidence type="ECO:0000313" key="5">
    <source>
        <dbReference type="EMBL" id="WHY53474.1"/>
    </source>
</evidence>
<dbReference type="Proteomes" id="UP001178322">
    <property type="component" value="Chromosome"/>
</dbReference>
<organism evidence="5 6">
    <name type="scientific">Lysinibacillus pakistanensis</name>
    <dbReference type="NCBI Taxonomy" id="759811"/>
    <lineage>
        <taxon>Bacteria</taxon>
        <taxon>Bacillati</taxon>
        <taxon>Bacillota</taxon>
        <taxon>Bacilli</taxon>
        <taxon>Bacillales</taxon>
        <taxon>Bacillaceae</taxon>
        <taxon>Lysinibacillus</taxon>
    </lineage>
</organism>
<keyword evidence="2 5" id="KW-0808">Transferase</keyword>
<feature type="domain" description="Carbohydrate kinase PfkB" evidence="4">
    <location>
        <begin position="3"/>
        <end position="310"/>
    </location>
</feature>
<dbReference type="InterPro" id="IPR002173">
    <property type="entry name" value="Carboh/pur_kinase_PfkB_CS"/>
</dbReference>
<dbReference type="CDD" id="cd01167">
    <property type="entry name" value="bac_FRK"/>
    <property type="match status" value="1"/>
</dbReference>
<dbReference type="PANTHER" id="PTHR43085:SF54">
    <property type="entry name" value="PUTATIVE-RELATED"/>
    <property type="match status" value="1"/>
</dbReference>
<dbReference type="SUPFAM" id="SSF53613">
    <property type="entry name" value="Ribokinase-like"/>
    <property type="match status" value="1"/>
</dbReference>
<dbReference type="PROSITE" id="PS00584">
    <property type="entry name" value="PFKB_KINASES_2"/>
    <property type="match status" value="1"/>
</dbReference>
<dbReference type="InterPro" id="IPR029056">
    <property type="entry name" value="Ribokinase-like"/>
</dbReference>
<comment type="similarity">
    <text evidence="1">Belongs to the carbohydrate kinase PfkB family.</text>
</comment>
<proteinExistence type="inferred from homology"/>
<protein>
    <submittedName>
        <fullName evidence="5">Carbohydrate kinase</fullName>
        <ecNumber evidence="5">2.7.1.-</ecNumber>
    </submittedName>
</protein>
<dbReference type="GO" id="GO:0016301">
    <property type="term" value="F:kinase activity"/>
    <property type="evidence" value="ECO:0007669"/>
    <property type="project" value="UniProtKB-KW"/>
</dbReference>
<reference evidence="5" key="1">
    <citation type="submission" date="2023-05" db="EMBL/GenBank/DDBJ databases">
        <title>Comparative genomics of Bacillaceae isolates and their secondary metabolite potential.</title>
        <authorList>
            <person name="Song L."/>
            <person name="Nielsen L.J."/>
            <person name="Mohite O."/>
            <person name="Xu X."/>
            <person name="Weber T."/>
            <person name="Kovacs A.T."/>
        </authorList>
    </citation>
    <scope>NUCLEOTIDE SEQUENCE</scope>
    <source>
        <strain evidence="5">LY1</strain>
    </source>
</reference>
<evidence type="ECO:0000256" key="2">
    <source>
        <dbReference type="ARBA" id="ARBA00022679"/>
    </source>
</evidence>
<name>A0AAX3X1E9_9BACI</name>